<feature type="region of interest" description="Disordered" evidence="1">
    <location>
        <begin position="1"/>
        <end position="68"/>
    </location>
</feature>
<accession>A0A1G2QGS4</accession>
<proteinExistence type="predicted"/>
<gene>
    <name evidence="2" type="ORF">A2589_01730</name>
</gene>
<sequence>MSSDAGVSELLHSRQDSKDFSLRAKRGGKVPALVGGESARGAPQNNPRNKGLFLYVGRMGEPGGGAKP</sequence>
<evidence type="ECO:0000313" key="2">
    <source>
        <dbReference type="EMBL" id="OHA59563.1"/>
    </source>
</evidence>
<feature type="compositionally biased region" description="Basic and acidic residues" evidence="1">
    <location>
        <begin position="11"/>
        <end position="22"/>
    </location>
</feature>
<dbReference type="Proteomes" id="UP000177838">
    <property type="component" value="Unassembled WGS sequence"/>
</dbReference>
<organism evidence="2 3">
    <name type="scientific">Candidatus Vogelbacteria bacterium RIFOXYD1_FULL_46_19</name>
    <dbReference type="NCBI Taxonomy" id="1802439"/>
    <lineage>
        <taxon>Bacteria</taxon>
        <taxon>Candidatus Vogeliibacteriota</taxon>
    </lineage>
</organism>
<dbReference type="STRING" id="1802439.A2589_01730"/>
<evidence type="ECO:0000313" key="3">
    <source>
        <dbReference type="Proteomes" id="UP000177838"/>
    </source>
</evidence>
<protein>
    <submittedName>
        <fullName evidence="2">Uncharacterized protein</fullName>
    </submittedName>
</protein>
<reference evidence="2 3" key="1">
    <citation type="journal article" date="2016" name="Nat. Commun.">
        <title>Thousands of microbial genomes shed light on interconnected biogeochemical processes in an aquifer system.</title>
        <authorList>
            <person name="Anantharaman K."/>
            <person name="Brown C.T."/>
            <person name="Hug L.A."/>
            <person name="Sharon I."/>
            <person name="Castelle C.J."/>
            <person name="Probst A.J."/>
            <person name="Thomas B.C."/>
            <person name="Singh A."/>
            <person name="Wilkins M.J."/>
            <person name="Karaoz U."/>
            <person name="Brodie E.L."/>
            <person name="Williams K.H."/>
            <person name="Hubbard S.S."/>
            <person name="Banfield J.F."/>
        </authorList>
    </citation>
    <scope>NUCLEOTIDE SEQUENCE [LARGE SCALE GENOMIC DNA]</scope>
</reference>
<evidence type="ECO:0000256" key="1">
    <source>
        <dbReference type="SAM" id="MobiDB-lite"/>
    </source>
</evidence>
<dbReference type="EMBL" id="MHTK01000006">
    <property type="protein sequence ID" value="OHA59563.1"/>
    <property type="molecule type" value="Genomic_DNA"/>
</dbReference>
<comment type="caution">
    <text evidence="2">The sequence shown here is derived from an EMBL/GenBank/DDBJ whole genome shotgun (WGS) entry which is preliminary data.</text>
</comment>
<name>A0A1G2QGS4_9BACT</name>
<dbReference type="AlphaFoldDB" id="A0A1G2QGS4"/>